<keyword evidence="2" id="KW-0663">Pyridoxal phosphate</keyword>
<dbReference type="GO" id="GO:0003700">
    <property type="term" value="F:DNA-binding transcription factor activity"/>
    <property type="evidence" value="ECO:0007669"/>
    <property type="project" value="InterPro"/>
</dbReference>
<dbReference type="Pfam" id="PF00392">
    <property type="entry name" value="GntR"/>
    <property type="match status" value="1"/>
</dbReference>
<feature type="domain" description="HTH gntR-type" evidence="6">
    <location>
        <begin position="20"/>
        <end position="88"/>
    </location>
</feature>
<dbReference type="Gene3D" id="3.90.1150.10">
    <property type="entry name" value="Aspartate Aminotransferase, domain 1"/>
    <property type="match status" value="1"/>
</dbReference>
<evidence type="ECO:0000256" key="4">
    <source>
        <dbReference type="ARBA" id="ARBA00023125"/>
    </source>
</evidence>
<dbReference type="Gene3D" id="1.10.10.10">
    <property type="entry name" value="Winged helix-like DNA-binding domain superfamily/Winged helix DNA-binding domain"/>
    <property type="match status" value="1"/>
</dbReference>
<gene>
    <name evidence="7" type="ORF">GCL57_11615</name>
</gene>
<dbReference type="PROSITE" id="PS50949">
    <property type="entry name" value="HTH_GNTR"/>
    <property type="match status" value="1"/>
</dbReference>
<accession>A0A833JBC3</accession>
<dbReference type="Pfam" id="PF00155">
    <property type="entry name" value="Aminotran_1_2"/>
    <property type="match status" value="1"/>
</dbReference>
<dbReference type="SUPFAM" id="SSF46785">
    <property type="entry name" value="Winged helix' DNA-binding domain"/>
    <property type="match status" value="1"/>
</dbReference>
<evidence type="ECO:0000259" key="6">
    <source>
        <dbReference type="PROSITE" id="PS50949"/>
    </source>
</evidence>
<dbReference type="InterPro" id="IPR015422">
    <property type="entry name" value="PyrdxlP-dep_Trfase_small"/>
</dbReference>
<dbReference type="InterPro" id="IPR015421">
    <property type="entry name" value="PyrdxlP-dep_Trfase_major"/>
</dbReference>
<keyword evidence="5" id="KW-0804">Transcription</keyword>
<evidence type="ECO:0000256" key="5">
    <source>
        <dbReference type="ARBA" id="ARBA00023163"/>
    </source>
</evidence>
<dbReference type="CDD" id="cd00609">
    <property type="entry name" value="AAT_like"/>
    <property type="match status" value="1"/>
</dbReference>
<dbReference type="InterPro" id="IPR036390">
    <property type="entry name" value="WH_DNA-bd_sf"/>
</dbReference>
<keyword evidence="4" id="KW-0238">DNA-binding</keyword>
<dbReference type="SUPFAM" id="SSF53383">
    <property type="entry name" value="PLP-dependent transferases"/>
    <property type="match status" value="1"/>
</dbReference>
<dbReference type="InterPro" id="IPR000524">
    <property type="entry name" value="Tscrpt_reg_HTH_GntR"/>
</dbReference>
<keyword evidence="3" id="KW-0805">Transcription regulation</keyword>
<reference evidence="7 8" key="1">
    <citation type="submission" date="2019-10" db="EMBL/GenBank/DDBJ databases">
        <title>New genus of Silvanigrellaceae.</title>
        <authorList>
            <person name="Pitt A."/>
            <person name="Hahn M.W."/>
        </authorList>
    </citation>
    <scope>NUCLEOTIDE SEQUENCE [LARGE SCALE GENOMIC DNA]</scope>
    <source>
        <strain evidence="7 8">33A1-SZDP</strain>
    </source>
</reference>
<dbReference type="Gene3D" id="3.40.640.10">
    <property type="entry name" value="Type I PLP-dependent aspartate aminotransferase-like (Major domain)"/>
    <property type="match status" value="1"/>
</dbReference>
<dbReference type="InterPro" id="IPR004839">
    <property type="entry name" value="Aminotransferase_I/II_large"/>
</dbReference>
<protein>
    <submittedName>
        <fullName evidence="7">Aminotransferase class I/II-fold pyridoxal phosphate-dependent enzyme</fullName>
    </submittedName>
</protein>
<evidence type="ECO:0000313" key="7">
    <source>
        <dbReference type="EMBL" id="KAB8029177.1"/>
    </source>
</evidence>
<evidence type="ECO:0000256" key="1">
    <source>
        <dbReference type="ARBA" id="ARBA00005384"/>
    </source>
</evidence>
<dbReference type="InterPro" id="IPR015424">
    <property type="entry name" value="PyrdxlP-dep_Trfase"/>
</dbReference>
<dbReference type="GO" id="GO:0030170">
    <property type="term" value="F:pyridoxal phosphate binding"/>
    <property type="evidence" value="ECO:0007669"/>
    <property type="project" value="InterPro"/>
</dbReference>
<dbReference type="PANTHER" id="PTHR46577">
    <property type="entry name" value="HTH-TYPE TRANSCRIPTIONAL REGULATORY PROTEIN GABR"/>
    <property type="match status" value="1"/>
</dbReference>
<keyword evidence="7" id="KW-0808">Transferase</keyword>
<dbReference type="PANTHER" id="PTHR46577:SF2">
    <property type="entry name" value="TRANSCRIPTIONAL REGULATORY PROTEIN"/>
    <property type="match status" value="1"/>
</dbReference>
<keyword evidence="7" id="KW-0032">Aminotransferase</keyword>
<proteinExistence type="inferred from homology"/>
<dbReference type="InterPro" id="IPR051446">
    <property type="entry name" value="HTH_trans_reg/aminotransferase"/>
</dbReference>
<dbReference type="CDD" id="cd07377">
    <property type="entry name" value="WHTH_GntR"/>
    <property type="match status" value="1"/>
</dbReference>
<dbReference type="EMBL" id="WFLN01000008">
    <property type="protein sequence ID" value="KAB8029177.1"/>
    <property type="molecule type" value="Genomic_DNA"/>
</dbReference>
<dbReference type="GO" id="GO:0008483">
    <property type="term" value="F:transaminase activity"/>
    <property type="evidence" value="ECO:0007669"/>
    <property type="project" value="UniProtKB-KW"/>
</dbReference>
<dbReference type="AlphaFoldDB" id="A0A833JBC3"/>
<dbReference type="InterPro" id="IPR036388">
    <property type="entry name" value="WH-like_DNA-bd_sf"/>
</dbReference>
<dbReference type="SMART" id="SM00345">
    <property type="entry name" value="HTH_GNTR"/>
    <property type="match status" value="1"/>
</dbReference>
<name>A0A833JBC3_9BACT</name>
<evidence type="ECO:0000313" key="8">
    <source>
        <dbReference type="Proteomes" id="UP000442694"/>
    </source>
</evidence>
<keyword evidence="8" id="KW-1185">Reference proteome</keyword>
<dbReference type="Proteomes" id="UP000442694">
    <property type="component" value="Unassembled WGS sequence"/>
</dbReference>
<organism evidence="7 8">
    <name type="scientific">Fluviispira multicolorata</name>
    <dbReference type="NCBI Taxonomy" id="2654512"/>
    <lineage>
        <taxon>Bacteria</taxon>
        <taxon>Pseudomonadati</taxon>
        <taxon>Bdellovibrionota</taxon>
        <taxon>Oligoflexia</taxon>
        <taxon>Silvanigrellales</taxon>
        <taxon>Silvanigrellaceae</taxon>
        <taxon>Fluviispira</taxon>
    </lineage>
</organism>
<evidence type="ECO:0000256" key="3">
    <source>
        <dbReference type="ARBA" id="ARBA00023015"/>
    </source>
</evidence>
<evidence type="ECO:0000256" key="2">
    <source>
        <dbReference type="ARBA" id="ARBA00022898"/>
    </source>
</evidence>
<dbReference type="GO" id="GO:0003677">
    <property type="term" value="F:DNA binding"/>
    <property type="evidence" value="ECO:0007669"/>
    <property type="project" value="UniProtKB-KW"/>
</dbReference>
<comment type="similarity">
    <text evidence="1">In the C-terminal section; belongs to the class-I pyridoxal-phosphate-dependent aminotransferase family.</text>
</comment>
<sequence>MRFRVMVAFQKVQIDRIKKQSFSDQIAEQFEAAIKSGTLLIGTKLPSIRDLSVQLKINKIGVITAYEKLSDHGYISPKQGSGYFVTYKVKRNYKTDIKSFNEILENKNFNTSNFDFLSEKKPNLLEKSSALSQLQIKECLPKIIPFTNSFSEGITYLGNGEPAKALGLMEDLRAISRFVLSSTHTAIFSYPSSQGLPSLREVLAFELEQLGMPVLNASQILISNGALHALNIVLDTYLMPGDNIAIEVPNFAILFPILTNRRLQIIELNRNSAQLIISDEKKKEIREKKPKIIITYTNCHNPTGGILSSIERHTLLNLALEINAIIIELDIFKGLNFDEFLPPLLSVMDGLKKTIYISSFSKTFAPGIRLGYIAASEENIQKLILSKMTTDISTSILDQQIIYEMIIRGILKKHIQKVKESYRSKRDTLIAMLKKLSPQNSQWNYPEAGLFLWFKFPEGGDLNTVYERALEKKISIAPGHIFYPYGTKSNEMRINFATLEPVQTYSALENVFTIWRNSSSRKWILKK</sequence>
<comment type="caution">
    <text evidence="7">The sequence shown here is derived from an EMBL/GenBank/DDBJ whole genome shotgun (WGS) entry which is preliminary data.</text>
</comment>